<reference evidence="2 3" key="1">
    <citation type="submission" date="2018-01" db="EMBL/GenBank/DDBJ databases">
        <title>Draft genome sequence of Salinispora sp. 13K206.</title>
        <authorList>
            <person name="Sahin N."/>
            <person name="Saygin H."/>
            <person name="Ay H."/>
        </authorList>
    </citation>
    <scope>NUCLEOTIDE SEQUENCE [LARGE SCALE GENOMIC DNA]</scope>
    <source>
        <strain evidence="2 3">13K206</strain>
    </source>
</reference>
<keyword evidence="3" id="KW-1185">Reference proteome</keyword>
<sequence>MRAGGMHPGRFRRRPPARRSGPARRTEPDRRRLGPSGRRPARNRRRGLGPGPAPQAVHAPVPEIHDRPLAGTVGRG</sequence>
<protein>
    <submittedName>
        <fullName evidence="2">Uncharacterized protein</fullName>
    </submittedName>
</protein>
<name>A0A2W2BYR9_9ACTN</name>
<feature type="region of interest" description="Disordered" evidence="1">
    <location>
        <begin position="1"/>
        <end position="76"/>
    </location>
</feature>
<dbReference type="EMBL" id="POUB01000179">
    <property type="protein sequence ID" value="PZF92391.1"/>
    <property type="molecule type" value="Genomic_DNA"/>
</dbReference>
<organism evidence="2 3">
    <name type="scientific">Micromonospora deserti</name>
    <dbReference type="NCBI Taxonomy" id="2070366"/>
    <lineage>
        <taxon>Bacteria</taxon>
        <taxon>Bacillati</taxon>
        <taxon>Actinomycetota</taxon>
        <taxon>Actinomycetes</taxon>
        <taxon>Micromonosporales</taxon>
        <taxon>Micromonosporaceae</taxon>
        <taxon>Micromonospora</taxon>
    </lineage>
</organism>
<evidence type="ECO:0000313" key="3">
    <source>
        <dbReference type="Proteomes" id="UP000248749"/>
    </source>
</evidence>
<gene>
    <name evidence="2" type="ORF">C1I99_21865</name>
</gene>
<dbReference type="Proteomes" id="UP000248749">
    <property type="component" value="Unassembled WGS sequence"/>
</dbReference>
<evidence type="ECO:0000256" key="1">
    <source>
        <dbReference type="SAM" id="MobiDB-lite"/>
    </source>
</evidence>
<evidence type="ECO:0000313" key="2">
    <source>
        <dbReference type="EMBL" id="PZF92391.1"/>
    </source>
</evidence>
<comment type="caution">
    <text evidence="2">The sequence shown here is derived from an EMBL/GenBank/DDBJ whole genome shotgun (WGS) entry which is preliminary data.</text>
</comment>
<dbReference type="AlphaFoldDB" id="A0A2W2BYR9"/>
<accession>A0A2W2BYR9</accession>
<proteinExistence type="predicted"/>